<accession>A0A1B6KTE2</accession>
<sequence length="256" mass="29398">MSEAQHTWKRYKVLRTVAKARTFQRRKEKMKDAEYCYDLSTDNEVENGKRHRRERARKRIYSCSSPCPSESDDNNLPPYPKLPKNLRVICSPWDKQGVWTNLTESSPSTGEIQHSSSSSVENCDESFPSTSLETPKRRCSSSSRGESTSLKDVLRAISGLRYSLASVVQNQNDMRKRLTRIEKCLHGHADNIGPEPQDHKAEVKINLPMTTDEELEKMEDQLKNESFRIELVRHLKKVGGNNLKAVVYNVLPKMMT</sequence>
<gene>
    <name evidence="2" type="ORF">g.19755</name>
    <name evidence="3" type="ORF">g.19756</name>
</gene>
<feature type="non-terminal residue" evidence="3">
    <location>
        <position position="256"/>
    </location>
</feature>
<dbReference type="AlphaFoldDB" id="A0A1B6KTE2"/>
<reference evidence="3" key="1">
    <citation type="submission" date="2015-11" db="EMBL/GenBank/DDBJ databases">
        <title>De novo transcriptome assembly of four potential Pierce s Disease insect vectors from Arizona vineyards.</title>
        <authorList>
            <person name="Tassone E.E."/>
        </authorList>
    </citation>
    <scope>NUCLEOTIDE SEQUENCE</scope>
</reference>
<protein>
    <submittedName>
        <fullName evidence="3">Uncharacterized protein</fullName>
    </submittedName>
</protein>
<name>A0A1B6KTE2_9HEMI</name>
<feature type="compositionally biased region" description="Polar residues" evidence="1">
    <location>
        <begin position="101"/>
        <end position="114"/>
    </location>
</feature>
<dbReference type="PANTHER" id="PTHR34153:SF2">
    <property type="entry name" value="SI:CH211-262H13.3-RELATED"/>
    <property type="match status" value="1"/>
</dbReference>
<evidence type="ECO:0000256" key="1">
    <source>
        <dbReference type="SAM" id="MobiDB-lite"/>
    </source>
</evidence>
<evidence type="ECO:0000313" key="2">
    <source>
        <dbReference type="EMBL" id="JAT13674.1"/>
    </source>
</evidence>
<organism evidence="3">
    <name type="scientific">Graphocephala atropunctata</name>
    <dbReference type="NCBI Taxonomy" id="36148"/>
    <lineage>
        <taxon>Eukaryota</taxon>
        <taxon>Metazoa</taxon>
        <taxon>Ecdysozoa</taxon>
        <taxon>Arthropoda</taxon>
        <taxon>Hexapoda</taxon>
        <taxon>Insecta</taxon>
        <taxon>Pterygota</taxon>
        <taxon>Neoptera</taxon>
        <taxon>Paraneoptera</taxon>
        <taxon>Hemiptera</taxon>
        <taxon>Auchenorrhyncha</taxon>
        <taxon>Membracoidea</taxon>
        <taxon>Cicadellidae</taxon>
        <taxon>Cicadellinae</taxon>
        <taxon>Cicadellini</taxon>
        <taxon>Graphocephala</taxon>
    </lineage>
</organism>
<dbReference type="PANTHER" id="PTHR34153">
    <property type="entry name" value="SI:CH211-262H13.3-RELATED-RELATED"/>
    <property type="match status" value="1"/>
</dbReference>
<dbReference type="EMBL" id="GEBQ01025289">
    <property type="protein sequence ID" value="JAT14688.1"/>
    <property type="molecule type" value="Transcribed_RNA"/>
</dbReference>
<evidence type="ECO:0000313" key="3">
    <source>
        <dbReference type="EMBL" id="JAT14688.1"/>
    </source>
</evidence>
<proteinExistence type="predicted"/>
<feature type="region of interest" description="Disordered" evidence="1">
    <location>
        <begin position="101"/>
        <end position="145"/>
    </location>
</feature>
<dbReference type="EMBL" id="GEBQ01026303">
    <property type="protein sequence ID" value="JAT13674.1"/>
    <property type="molecule type" value="Transcribed_RNA"/>
</dbReference>